<dbReference type="Proteomes" id="UP000481858">
    <property type="component" value="Unassembled WGS sequence"/>
</dbReference>
<evidence type="ECO:0000313" key="3">
    <source>
        <dbReference type="Proteomes" id="UP000481858"/>
    </source>
</evidence>
<feature type="region of interest" description="Disordered" evidence="1">
    <location>
        <begin position="1"/>
        <end position="85"/>
    </location>
</feature>
<gene>
    <name evidence="2" type="ORF">GQX73_g5008</name>
</gene>
<protein>
    <recommendedName>
        <fullName evidence="4">SWIM-type domain-containing protein</fullName>
    </recommendedName>
</protein>
<dbReference type="AlphaFoldDB" id="A0A7C8IP15"/>
<keyword evidence="3" id="KW-1185">Reference proteome</keyword>
<evidence type="ECO:0008006" key="4">
    <source>
        <dbReference type="Google" id="ProtNLM"/>
    </source>
</evidence>
<dbReference type="InParanoid" id="A0A7C8IP15"/>
<evidence type="ECO:0000256" key="1">
    <source>
        <dbReference type="SAM" id="MobiDB-lite"/>
    </source>
</evidence>
<comment type="caution">
    <text evidence="2">The sequence shown here is derived from an EMBL/GenBank/DDBJ whole genome shotgun (WGS) entry which is preliminary data.</text>
</comment>
<dbReference type="EMBL" id="WUBL01000048">
    <property type="protein sequence ID" value="KAF2968609.1"/>
    <property type="molecule type" value="Genomic_DNA"/>
</dbReference>
<proteinExistence type="predicted"/>
<sequence length="228" mass="26034">MSFMPYARPGKGATNNDTGNRNPRYKGKNYDPNHHEKKRFQRNQQNRQNHQTDNPKQWNPFESTLFGSTSNPLFSSHQSEQQPQMPLLGIQQQQTQQLPLTFVPIENSPSSLSMQFLEHFSQEVKQKLTKDIQGDVRICDCHNPGGPQCFHTMAALYQNQLVQSGQIKHDIVSLLTDLMAKDDGVQRGILREFLAKNPQTPLRTILETMGRERTLPNPHNTGGSIQFL</sequence>
<reference evidence="2 3" key="1">
    <citation type="submission" date="2019-12" db="EMBL/GenBank/DDBJ databases">
        <title>Draft genome sequence of the ascomycete Xylaria multiplex DSM 110363.</title>
        <authorList>
            <person name="Buettner E."/>
            <person name="Kellner H."/>
        </authorList>
    </citation>
    <scope>NUCLEOTIDE SEQUENCE [LARGE SCALE GENOMIC DNA]</scope>
    <source>
        <strain evidence="2 3">DSM 110363</strain>
    </source>
</reference>
<dbReference type="OrthoDB" id="4778892at2759"/>
<organism evidence="2 3">
    <name type="scientific">Xylaria multiplex</name>
    <dbReference type="NCBI Taxonomy" id="323545"/>
    <lineage>
        <taxon>Eukaryota</taxon>
        <taxon>Fungi</taxon>
        <taxon>Dikarya</taxon>
        <taxon>Ascomycota</taxon>
        <taxon>Pezizomycotina</taxon>
        <taxon>Sordariomycetes</taxon>
        <taxon>Xylariomycetidae</taxon>
        <taxon>Xylariales</taxon>
        <taxon>Xylariaceae</taxon>
        <taxon>Xylaria</taxon>
    </lineage>
</organism>
<feature type="compositionally biased region" description="Low complexity" evidence="1">
    <location>
        <begin position="42"/>
        <end position="51"/>
    </location>
</feature>
<evidence type="ECO:0000313" key="2">
    <source>
        <dbReference type="EMBL" id="KAF2968609.1"/>
    </source>
</evidence>
<feature type="compositionally biased region" description="Polar residues" evidence="1">
    <location>
        <begin position="52"/>
        <end position="80"/>
    </location>
</feature>
<accession>A0A7C8IP15</accession>
<name>A0A7C8IP15_9PEZI</name>